<dbReference type="OrthoDB" id="4226666at2759"/>
<comment type="caution">
    <text evidence="2">The sequence shown here is derived from an EMBL/GenBank/DDBJ whole genome shotgun (WGS) entry which is preliminary data.</text>
</comment>
<proteinExistence type="predicted"/>
<accession>A0A9W7SQL2</accession>
<sequence>MSTMSTRLSAPSPSRLGFSGLSEDECLDLQSFDEMTPRTLNDMLAIYGPESPGSKDCPYGSSDAPASPGRPGLAQSLVQSLAETDSRSTDTASLILTPSSTSLLDYHGDAASLIDDPEASDSMSITPESTFSTSEGYVHVGQTDDSQDLNPRATRPFPGLEARPSPAHYSLHTSIAAALMPPHHAALASFNTSTDTCIGLSQVHCQPGATQFDSLQLPVTGAFNEDEVITHAVPFDAALYDLDSLAPAGESDFNSWGSLRTDGVGDGRGLPQTSRNALNNPIPDVHLSNLSQYHRGSIPTPTQQSQAIPEPRWAAGHIHHGHLRPQGPPMTASRPDTRPAGTPTHQRQIGRQPSSVSDPTALTNRRLEPRRAESAQTMEHAPKERKSRGGRPKNMRLPPAARDKCHKMRRTGACWTCIFQRDTCPDEGTPCQRCLEKVSKGRVMFFPCDRSKLTELRHDFLPTSFTSFHQKQTLLDQVGKEVARWDEQNCIDVYLTSAYGPALRWKVYEYVPRDRQHLIQYQYLQDVKTGHVHRYEKYSPPFGLMKLASSDEHHFERYLDRLMHPNFLWNFGFVFYDEENLIDDFLPRLVDMMCNLYEQTSDADVTRVHQILHKILRLMMITYIMGHTLTISEDTLFGVFDSIRHSQKPRDVSRRTSPRLAARQLKFFFGCMREQVYGTLLNWAQQTFHSSKDKTETWLPAFCVMLGLAMGLEEVQRTLHLQADTSIEQGVKSVAEATTEAVNACGRIDERFTLLVGLYQCKYRDRKWNDCGSFGPSTPRVGEPCQHNFLVQLHMMVREKAEYLQGRSEVPLAHENQTKYTSRLVARFLLPFLGLP</sequence>
<dbReference type="PANTHER" id="PTHR35392:SF1">
    <property type="entry name" value="ZN(II)2CYS6 TRANSCRIPTION FACTOR (EUROFUNG)"/>
    <property type="match status" value="1"/>
</dbReference>
<keyword evidence="3" id="KW-1185">Reference proteome</keyword>
<evidence type="ECO:0000313" key="2">
    <source>
        <dbReference type="EMBL" id="KAH9826832.1"/>
    </source>
</evidence>
<reference evidence="2 3" key="2">
    <citation type="journal article" date="2021" name="Curr. Genet.">
        <title>Genetic response to nitrogen starvation in the aggressive Eucalyptus foliar pathogen Teratosphaeria destructans.</title>
        <authorList>
            <person name="Havenga M."/>
            <person name="Wingfield B.D."/>
            <person name="Wingfield M.J."/>
            <person name="Dreyer L.L."/>
            <person name="Roets F."/>
            <person name="Aylward J."/>
        </authorList>
    </citation>
    <scope>NUCLEOTIDE SEQUENCE [LARGE SCALE GENOMIC DNA]</scope>
    <source>
        <strain evidence="2">CMW44962</strain>
    </source>
</reference>
<evidence type="ECO:0000256" key="1">
    <source>
        <dbReference type="SAM" id="MobiDB-lite"/>
    </source>
</evidence>
<reference evidence="2 3" key="1">
    <citation type="journal article" date="2018" name="IMA Fungus">
        <title>IMA Genome-F 10: Nine draft genome sequences of Claviceps purpurea s.lat., including C. arundinis, C. humidiphila, and C. cf. spartinae, pseudomolecules for the pitch canker pathogen Fusarium circinatum, draft genome of Davidsoniella eucalypti, Grosmannia galeiformis, Quambalaria eucalypti, and Teratosphaeria destructans.</title>
        <authorList>
            <person name="Wingfield B.D."/>
            <person name="Liu M."/>
            <person name="Nguyen H.D."/>
            <person name="Lane F.A."/>
            <person name="Morgan S.W."/>
            <person name="De Vos L."/>
            <person name="Wilken P.M."/>
            <person name="Duong T.A."/>
            <person name="Aylward J."/>
            <person name="Coetzee M.P."/>
            <person name="Dadej K."/>
            <person name="De Beer Z.W."/>
            <person name="Findlay W."/>
            <person name="Havenga M."/>
            <person name="Kolarik M."/>
            <person name="Menzies J.G."/>
            <person name="Naidoo K."/>
            <person name="Pochopski O."/>
            <person name="Shoukouhi P."/>
            <person name="Santana Q.C."/>
            <person name="Seifert K.A."/>
            <person name="Soal N."/>
            <person name="Steenkamp E.T."/>
            <person name="Tatham C.T."/>
            <person name="van der Nest M.A."/>
            <person name="Wingfield M.J."/>
        </authorList>
    </citation>
    <scope>NUCLEOTIDE SEQUENCE [LARGE SCALE GENOMIC DNA]</scope>
    <source>
        <strain evidence="2">CMW44962</strain>
    </source>
</reference>
<feature type="compositionally biased region" description="Basic residues" evidence="1">
    <location>
        <begin position="383"/>
        <end position="394"/>
    </location>
</feature>
<organism evidence="2 3">
    <name type="scientific">Teratosphaeria destructans</name>
    <dbReference type="NCBI Taxonomy" id="418781"/>
    <lineage>
        <taxon>Eukaryota</taxon>
        <taxon>Fungi</taxon>
        <taxon>Dikarya</taxon>
        <taxon>Ascomycota</taxon>
        <taxon>Pezizomycotina</taxon>
        <taxon>Dothideomycetes</taxon>
        <taxon>Dothideomycetidae</taxon>
        <taxon>Mycosphaerellales</taxon>
        <taxon>Teratosphaeriaceae</taxon>
        <taxon>Teratosphaeria</taxon>
    </lineage>
</organism>
<name>A0A9W7SQL2_9PEZI</name>
<feature type="compositionally biased region" description="Polar residues" evidence="1">
    <location>
        <begin position="1"/>
        <end position="12"/>
    </location>
</feature>
<gene>
    <name evidence="2" type="ORF">Tdes44962_MAKER09932</name>
</gene>
<dbReference type="PANTHER" id="PTHR35392">
    <property type="entry name" value="ZN(II)2CYS6 TRANSCRIPTION FACTOR (EUROFUNG)-RELATED-RELATED"/>
    <property type="match status" value="1"/>
</dbReference>
<feature type="region of interest" description="Disordered" evidence="1">
    <location>
        <begin position="1"/>
        <end position="21"/>
    </location>
</feature>
<dbReference type="EMBL" id="RIBY02001947">
    <property type="protein sequence ID" value="KAH9826832.1"/>
    <property type="molecule type" value="Genomic_DNA"/>
</dbReference>
<feature type="compositionally biased region" description="Polar residues" evidence="1">
    <location>
        <begin position="343"/>
        <end position="363"/>
    </location>
</feature>
<dbReference type="InterPro" id="IPR052973">
    <property type="entry name" value="Fungal_sec-metab_reg_TF"/>
</dbReference>
<dbReference type="Proteomes" id="UP001138500">
    <property type="component" value="Unassembled WGS sequence"/>
</dbReference>
<feature type="region of interest" description="Disordered" evidence="1">
    <location>
        <begin position="47"/>
        <end position="73"/>
    </location>
</feature>
<protein>
    <submittedName>
        <fullName evidence="2">Fungal zn binuclear cluster domain containing protein</fullName>
    </submittedName>
</protein>
<dbReference type="AlphaFoldDB" id="A0A9W7SQL2"/>
<feature type="region of interest" description="Disordered" evidence="1">
    <location>
        <begin position="251"/>
        <end position="287"/>
    </location>
</feature>
<evidence type="ECO:0000313" key="3">
    <source>
        <dbReference type="Proteomes" id="UP001138500"/>
    </source>
</evidence>
<feature type="region of interest" description="Disordered" evidence="1">
    <location>
        <begin position="318"/>
        <end position="403"/>
    </location>
</feature>